<comment type="catalytic activity">
    <reaction evidence="4">
        <text>ATP + (deoxyribonucleotide)n-3'-hydroxyl + 5'-phospho-(deoxyribonucleotide)m = (deoxyribonucleotide)n+m + AMP + diphosphate.</text>
        <dbReference type="EC" id="6.5.1.1"/>
    </reaction>
</comment>
<evidence type="ECO:0000256" key="3">
    <source>
        <dbReference type="ARBA" id="ARBA00022598"/>
    </source>
</evidence>
<dbReference type="CDD" id="cd07906">
    <property type="entry name" value="Adenylation_DNA_ligase_LigD_LigC"/>
    <property type="match status" value="1"/>
</dbReference>
<gene>
    <name evidence="7" type="ORF">JOF45_001543</name>
</gene>
<keyword evidence="8" id="KW-1185">Reference proteome</keyword>
<name>A0ABS4T251_9MICC</name>
<feature type="compositionally biased region" description="Low complexity" evidence="5">
    <location>
        <begin position="164"/>
        <end position="175"/>
    </location>
</feature>
<evidence type="ECO:0000313" key="8">
    <source>
        <dbReference type="Proteomes" id="UP001519331"/>
    </source>
</evidence>
<dbReference type="Gene3D" id="3.30.470.30">
    <property type="entry name" value="DNA ligase/mRNA capping enzyme"/>
    <property type="match status" value="1"/>
</dbReference>
<dbReference type="NCBIfam" id="TIGR02777">
    <property type="entry name" value="LigD_PE_dom"/>
    <property type="match status" value="1"/>
</dbReference>
<dbReference type="Gene3D" id="2.40.50.140">
    <property type="entry name" value="Nucleic acid-binding proteins"/>
    <property type="match status" value="1"/>
</dbReference>
<dbReference type="InterPro" id="IPR012340">
    <property type="entry name" value="NA-bd_OB-fold"/>
</dbReference>
<protein>
    <recommendedName>
        <fullName evidence="2">DNA ligase (ATP)</fullName>
        <ecNumber evidence="2">6.5.1.1</ecNumber>
    </recommendedName>
</protein>
<dbReference type="PROSITE" id="PS50160">
    <property type="entry name" value="DNA_LIGASE_A3"/>
    <property type="match status" value="1"/>
</dbReference>
<feature type="region of interest" description="Disordered" evidence="5">
    <location>
        <begin position="148"/>
        <end position="183"/>
    </location>
</feature>
<dbReference type="PANTHER" id="PTHR45674:SF4">
    <property type="entry name" value="DNA LIGASE 1"/>
    <property type="match status" value="1"/>
</dbReference>
<organism evidence="7 8">
    <name type="scientific">Nesterenkonia lacusekhoensis</name>
    <dbReference type="NCBI Taxonomy" id="150832"/>
    <lineage>
        <taxon>Bacteria</taxon>
        <taxon>Bacillati</taxon>
        <taxon>Actinomycetota</taxon>
        <taxon>Actinomycetes</taxon>
        <taxon>Micrococcales</taxon>
        <taxon>Micrococcaceae</taxon>
        <taxon>Nesterenkonia</taxon>
    </lineage>
</organism>
<dbReference type="Pfam" id="PF13298">
    <property type="entry name" value="LigD_N"/>
    <property type="match status" value="1"/>
</dbReference>
<evidence type="ECO:0000256" key="4">
    <source>
        <dbReference type="ARBA" id="ARBA00034003"/>
    </source>
</evidence>
<dbReference type="SUPFAM" id="SSF56091">
    <property type="entry name" value="DNA ligase/mRNA capping enzyme, catalytic domain"/>
    <property type="match status" value="1"/>
</dbReference>
<dbReference type="PANTHER" id="PTHR45674">
    <property type="entry name" value="DNA LIGASE 1/3 FAMILY MEMBER"/>
    <property type="match status" value="1"/>
</dbReference>
<proteinExistence type="inferred from homology"/>
<evidence type="ECO:0000256" key="2">
    <source>
        <dbReference type="ARBA" id="ARBA00012727"/>
    </source>
</evidence>
<dbReference type="EMBL" id="JAGINX010000001">
    <property type="protein sequence ID" value="MBP2318524.1"/>
    <property type="molecule type" value="Genomic_DNA"/>
</dbReference>
<dbReference type="NCBIfam" id="TIGR02779">
    <property type="entry name" value="NHEJ_ligase_lig"/>
    <property type="match status" value="1"/>
</dbReference>
<dbReference type="Gene3D" id="3.30.1490.70">
    <property type="match status" value="1"/>
</dbReference>
<reference evidence="7 8" key="1">
    <citation type="submission" date="2021-03" db="EMBL/GenBank/DDBJ databases">
        <title>Sequencing the genomes of 1000 actinobacteria strains.</title>
        <authorList>
            <person name="Klenk H.-P."/>
        </authorList>
    </citation>
    <scope>NUCLEOTIDE SEQUENCE [LARGE SCALE GENOMIC DNA]</scope>
    <source>
        <strain evidence="7 8">DSM 12544</strain>
    </source>
</reference>
<comment type="similarity">
    <text evidence="1">Belongs to the ATP-dependent DNA ligase family.</text>
</comment>
<dbReference type="Pfam" id="PF04679">
    <property type="entry name" value="DNA_ligase_A_C"/>
    <property type="match status" value="1"/>
</dbReference>
<evidence type="ECO:0000259" key="6">
    <source>
        <dbReference type="PROSITE" id="PS50160"/>
    </source>
</evidence>
<dbReference type="InterPro" id="IPR014146">
    <property type="entry name" value="LigD_ligase_dom"/>
</dbReference>
<evidence type="ECO:0000313" key="7">
    <source>
        <dbReference type="EMBL" id="MBP2318524.1"/>
    </source>
</evidence>
<dbReference type="CDD" id="cd07971">
    <property type="entry name" value="OBF_DNA_ligase_LigD"/>
    <property type="match status" value="1"/>
</dbReference>
<feature type="region of interest" description="Disordered" evidence="5">
    <location>
        <begin position="1"/>
        <end position="22"/>
    </location>
</feature>
<dbReference type="InterPro" id="IPR012310">
    <property type="entry name" value="DNA_ligase_ATP-dep_cent"/>
</dbReference>
<dbReference type="SUPFAM" id="SSF50249">
    <property type="entry name" value="Nucleic acid-binding proteins"/>
    <property type="match status" value="1"/>
</dbReference>
<dbReference type="InterPro" id="IPR012309">
    <property type="entry name" value="DNA_ligase_ATP-dep_C"/>
</dbReference>
<dbReference type="InterPro" id="IPR014144">
    <property type="entry name" value="LigD_PE_domain"/>
</dbReference>
<sequence length="502" mass="55466">MRDAGKTPEPVPTGSPAARSEDPIFVIQEHHARRLHFDTRLERDGVLVSWAVPKAPPLKQGTQRLAVQTEDHPLEYAEFEGTIPKGEYGGGEVTIWDSGTVDIEKWEESKVVFTLHGQPDGGLGGKPRRYALVKTGEEDKQWLIRLMKKQPEAKRSKTSRKTASPQDQPLQLPSPMLATLGSPSDIRGTGWTFEGKWDGYRMLAKVDADGVSLRSRNGKDLTAAFPELTELADLVPAGTILDGEVVALNSNSRPDFGLLQKRGRLTKKREIEQAAKKTPVHYMLFDVLHTAEQGDLTQEPYAERRRLLMDLVSEGQHVQAPGDLGDSLDEAMEVSEELKLEGILCKRTDSTYAAGRRSEDWVKIKHENHADVTIIGWRQGKGSRKNTFGSLLLALPDDDGALHYAGRVGTGFSDAALNDLRTQLEKLVRKTPPVNDVPDEDAADATWVTPKLQAEVVPRQVVGRISLVLNVGVVGSARPRCTSLGRFHEMASWGRSSLYSIR</sequence>
<accession>A0ABS4T251</accession>
<evidence type="ECO:0000256" key="5">
    <source>
        <dbReference type="SAM" id="MobiDB-lite"/>
    </source>
</evidence>
<dbReference type="Proteomes" id="UP001519331">
    <property type="component" value="Unassembled WGS sequence"/>
</dbReference>
<dbReference type="InterPro" id="IPR050191">
    <property type="entry name" value="ATP-dep_DNA_ligase"/>
</dbReference>
<dbReference type="EC" id="6.5.1.1" evidence="2"/>
<keyword evidence="3" id="KW-0436">Ligase</keyword>
<evidence type="ECO:0000256" key="1">
    <source>
        <dbReference type="ARBA" id="ARBA00007572"/>
    </source>
</evidence>
<dbReference type="Pfam" id="PF01068">
    <property type="entry name" value="DNA_ligase_A_M"/>
    <property type="match status" value="1"/>
</dbReference>
<comment type="caution">
    <text evidence="7">The sequence shown here is derived from an EMBL/GenBank/DDBJ whole genome shotgun (WGS) entry which is preliminary data.</text>
</comment>
<feature type="domain" description="ATP-dependent DNA ligase family profile" evidence="6">
    <location>
        <begin position="273"/>
        <end position="397"/>
    </location>
</feature>